<sequence length="98" mass="11020">MKIKVSIALLALTTLFGCVNGEDFNFLEVGKTTPIEVSGEFGEPDIVTSISETSISYIYKYSDNYHLAYTFENGVLTYAESLRQDENGVWYSEPMKTK</sequence>
<dbReference type="PROSITE" id="PS51257">
    <property type="entry name" value="PROKAR_LIPOPROTEIN"/>
    <property type="match status" value="1"/>
</dbReference>
<keyword evidence="1" id="KW-0732">Signal</keyword>
<dbReference type="RefSeq" id="WP_255232627.1">
    <property type="nucleotide sequence ID" value="NZ_CP090615.1"/>
</dbReference>
<accession>A0ABY5GBU3</accession>
<name>A0ABY5GBU3_VIBPE</name>
<feature type="chain" id="PRO_5046172033" evidence="1">
    <location>
        <begin position="22"/>
        <end position="98"/>
    </location>
</feature>
<evidence type="ECO:0000313" key="2">
    <source>
        <dbReference type="EMBL" id="UTT86895.1"/>
    </source>
</evidence>
<organism evidence="2 3">
    <name type="scientific">Vibrio pelagius</name>
    <dbReference type="NCBI Taxonomy" id="28169"/>
    <lineage>
        <taxon>Bacteria</taxon>
        <taxon>Pseudomonadati</taxon>
        <taxon>Pseudomonadota</taxon>
        <taxon>Gammaproteobacteria</taxon>
        <taxon>Vibrionales</taxon>
        <taxon>Vibrionaceae</taxon>
        <taxon>Vibrio</taxon>
    </lineage>
</organism>
<keyword evidence="3" id="KW-1185">Reference proteome</keyword>
<dbReference type="Proteomes" id="UP001059120">
    <property type="component" value="Chromosome 2"/>
</dbReference>
<protein>
    <submittedName>
        <fullName evidence="2">Uncharacterized protein</fullName>
    </submittedName>
</protein>
<reference evidence="2" key="1">
    <citation type="submission" date="2022-01" db="EMBL/GenBank/DDBJ databases">
        <title>Alginate degradation mechanism of Vibrio pelagius WXL662.</title>
        <authorList>
            <person name="He X."/>
        </authorList>
    </citation>
    <scope>NUCLEOTIDE SEQUENCE</scope>
    <source>
        <strain evidence="2">WXL662</strain>
    </source>
</reference>
<proteinExistence type="predicted"/>
<evidence type="ECO:0000256" key="1">
    <source>
        <dbReference type="SAM" id="SignalP"/>
    </source>
</evidence>
<dbReference type="EMBL" id="CP090615">
    <property type="protein sequence ID" value="UTT86895.1"/>
    <property type="molecule type" value="Genomic_DNA"/>
</dbReference>
<evidence type="ECO:0000313" key="3">
    <source>
        <dbReference type="Proteomes" id="UP001059120"/>
    </source>
</evidence>
<feature type="signal peptide" evidence="1">
    <location>
        <begin position="1"/>
        <end position="21"/>
    </location>
</feature>
<gene>
    <name evidence="2" type="ORF">LZI70_15855</name>
</gene>